<dbReference type="EMBL" id="LRPN01000169">
    <property type="protein sequence ID" value="KWZ77408.1"/>
    <property type="molecule type" value="Genomic_DNA"/>
</dbReference>
<dbReference type="AlphaFoldDB" id="A0A133KCV4"/>
<gene>
    <name evidence="1" type="ORF">HMPREF3213_03256</name>
</gene>
<dbReference type="Proteomes" id="UP000070376">
    <property type="component" value="Unassembled WGS sequence"/>
</dbReference>
<feature type="non-terminal residue" evidence="1">
    <location>
        <position position="1"/>
    </location>
</feature>
<evidence type="ECO:0000313" key="1">
    <source>
        <dbReference type="EMBL" id="KWZ77408.1"/>
    </source>
</evidence>
<accession>A0A133KCV4</accession>
<protein>
    <recommendedName>
        <fullName evidence="3">Bacterial repeat domain-containing protein</fullName>
    </recommendedName>
</protein>
<name>A0A133KCV4_HEYCO</name>
<comment type="caution">
    <text evidence="1">The sequence shown here is derived from an EMBL/GenBank/DDBJ whole genome shotgun (WGS) entry which is preliminary data.</text>
</comment>
<organism evidence="1 2">
    <name type="scientific">Heyndrickxia coagulans</name>
    <name type="common">Weizmannia coagulans</name>
    <dbReference type="NCBI Taxonomy" id="1398"/>
    <lineage>
        <taxon>Bacteria</taxon>
        <taxon>Bacillati</taxon>
        <taxon>Bacillota</taxon>
        <taxon>Bacilli</taxon>
        <taxon>Bacillales</taxon>
        <taxon>Bacillaceae</taxon>
        <taxon>Heyndrickxia</taxon>
    </lineage>
</organism>
<evidence type="ECO:0000313" key="2">
    <source>
        <dbReference type="Proteomes" id="UP000070376"/>
    </source>
</evidence>
<sequence>LNTSNVKVQQPGGYKFVQWETDHLNTSNVKVQHNKLSMNLTGSANLNTSNVKVQQFYP</sequence>
<proteinExistence type="predicted"/>
<evidence type="ECO:0008006" key="3">
    <source>
        <dbReference type="Google" id="ProtNLM"/>
    </source>
</evidence>
<reference evidence="2" key="1">
    <citation type="submission" date="2016-01" db="EMBL/GenBank/DDBJ databases">
        <authorList>
            <person name="Mitreva M."/>
            <person name="Pepin K.H."/>
            <person name="Mihindukulasuriya K.A."/>
            <person name="Fulton R."/>
            <person name="Fronick C."/>
            <person name="O'Laughlin M."/>
            <person name="Miner T."/>
            <person name="Herter B."/>
            <person name="Rosa B.A."/>
            <person name="Cordes M."/>
            <person name="Tomlinson C."/>
            <person name="Wollam A."/>
            <person name="Palsikar V.B."/>
            <person name="Mardis E.R."/>
            <person name="Wilson R.K."/>
        </authorList>
    </citation>
    <scope>NUCLEOTIDE SEQUENCE [LARGE SCALE GENOMIC DNA]</scope>
    <source>
        <strain evidence="2">GED7749B</strain>
    </source>
</reference>